<accession>A0ABR3ESN8</accession>
<dbReference type="Gene3D" id="1.20.1070.10">
    <property type="entry name" value="Rhodopsin 7-helix transmembrane proteins"/>
    <property type="match status" value="1"/>
</dbReference>
<sequence length="299" mass="33669">MLTPKAKDQGGFIQSRADLDHSTSISYPFEYLTISLCVAVLLLIALLSAHSVSRPKLDRVSFRMLTYALVGSLLYGVTVIFSTGETYYRTCPIVGPVLVSTLHLSSFLFFCIGLNLQLVMVHGIDGQKTEKFYVGGSLSLAIIVGLVCVGSKQWTYNPELKMCWAHSYDPKKTIMWQVGNLYLWNFLVMIGELITFSSIVVYMIRLKVLLAYLLRQPAESLNVQHQVFETDFIRRRSQYTSQYSGQLSASLQYSKPRGPKQYRNMVLRIALYPLSSLTTLGIISIGNTYISIRGVNSRQ</sequence>
<proteinExistence type="predicted"/>
<keyword evidence="1" id="KW-0812">Transmembrane</keyword>
<feature type="transmembrane region" description="Helical" evidence="1">
    <location>
        <begin position="64"/>
        <end position="81"/>
    </location>
</feature>
<gene>
    <name evidence="2" type="ORF">V5O48_016092</name>
</gene>
<keyword evidence="3" id="KW-1185">Reference proteome</keyword>
<feature type="transmembrane region" description="Helical" evidence="1">
    <location>
        <begin position="269"/>
        <end position="292"/>
    </location>
</feature>
<feature type="non-terminal residue" evidence="2">
    <location>
        <position position="299"/>
    </location>
</feature>
<evidence type="ECO:0000256" key="1">
    <source>
        <dbReference type="SAM" id="Phobius"/>
    </source>
</evidence>
<reference evidence="2 3" key="1">
    <citation type="submission" date="2024-02" db="EMBL/GenBank/DDBJ databases">
        <title>A draft genome for the cacao thread blight pathogen Marasmius crinis-equi.</title>
        <authorList>
            <person name="Cohen S.P."/>
            <person name="Baruah I.K."/>
            <person name="Amoako-Attah I."/>
            <person name="Bukari Y."/>
            <person name="Meinhardt L.W."/>
            <person name="Bailey B.A."/>
        </authorList>
    </citation>
    <scope>NUCLEOTIDE SEQUENCE [LARGE SCALE GENOMIC DNA]</scope>
    <source>
        <strain evidence="2 3">GH-76</strain>
    </source>
</reference>
<comment type="caution">
    <text evidence="2">The sequence shown here is derived from an EMBL/GenBank/DDBJ whole genome shotgun (WGS) entry which is preliminary data.</text>
</comment>
<evidence type="ECO:0000313" key="3">
    <source>
        <dbReference type="Proteomes" id="UP001465976"/>
    </source>
</evidence>
<dbReference type="Proteomes" id="UP001465976">
    <property type="component" value="Unassembled WGS sequence"/>
</dbReference>
<feature type="transmembrane region" description="Helical" evidence="1">
    <location>
        <begin position="132"/>
        <end position="152"/>
    </location>
</feature>
<dbReference type="EMBL" id="JBAHYK010002068">
    <property type="protein sequence ID" value="KAL0565928.1"/>
    <property type="molecule type" value="Genomic_DNA"/>
</dbReference>
<feature type="transmembrane region" description="Helical" evidence="1">
    <location>
        <begin position="93"/>
        <end position="120"/>
    </location>
</feature>
<feature type="transmembrane region" description="Helical" evidence="1">
    <location>
        <begin position="181"/>
        <end position="204"/>
    </location>
</feature>
<evidence type="ECO:0000313" key="2">
    <source>
        <dbReference type="EMBL" id="KAL0565928.1"/>
    </source>
</evidence>
<keyword evidence="1" id="KW-1133">Transmembrane helix</keyword>
<name>A0ABR3ESN8_9AGAR</name>
<protein>
    <recommendedName>
        <fullName evidence="4">G-protein coupled receptors family 2 profile 2 domain-containing protein</fullName>
    </recommendedName>
</protein>
<evidence type="ECO:0008006" key="4">
    <source>
        <dbReference type="Google" id="ProtNLM"/>
    </source>
</evidence>
<keyword evidence="1" id="KW-0472">Membrane</keyword>
<feature type="transmembrane region" description="Helical" evidence="1">
    <location>
        <begin position="31"/>
        <end position="52"/>
    </location>
</feature>
<organism evidence="2 3">
    <name type="scientific">Marasmius crinis-equi</name>
    <dbReference type="NCBI Taxonomy" id="585013"/>
    <lineage>
        <taxon>Eukaryota</taxon>
        <taxon>Fungi</taxon>
        <taxon>Dikarya</taxon>
        <taxon>Basidiomycota</taxon>
        <taxon>Agaricomycotina</taxon>
        <taxon>Agaricomycetes</taxon>
        <taxon>Agaricomycetidae</taxon>
        <taxon>Agaricales</taxon>
        <taxon>Marasmiineae</taxon>
        <taxon>Marasmiaceae</taxon>
        <taxon>Marasmius</taxon>
    </lineage>
</organism>